<feature type="domain" description="START" evidence="1">
    <location>
        <begin position="182"/>
        <end position="251"/>
    </location>
</feature>
<protein>
    <submittedName>
        <fullName evidence="2">Homeobox-leucine zipper protein</fullName>
    </submittedName>
</protein>
<keyword evidence="2" id="KW-0238">DNA-binding</keyword>
<keyword evidence="3" id="KW-1185">Reference proteome</keyword>
<dbReference type="InterPro" id="IPR002913">
    <property type="entry name" value="START_lipid-bd_dom"/>
</dbReference>
<dbReference type="PROSITE" id="PS50848">
    <property type="entry name" value="START"/>
    <property type="match status" value="1"/>
</dbReference>
<dbReference type="Pfam" id="PF01852">
    <property type="entry name" value="START"/>
    <property type="match status" value="1"/>
</dbReference>
<evidence type="ECO:0000313" key="2">
    <source>
        <dbReference type="EMBL" id="QCD92439.1"/>
    </source>
</evidence>
<evidence type="ECO:0000313" key="3">
    <source>
        <dbReference type="Proteomes" id="UP000501690"/>
    </source>
</evidence>
<dbReference type="GO" id="GO:0003677">
    <property type="term" value="F:DNA binding"/>
    <property type="evidence" value="ECO:0007669"/>
    <property type="project" value="UniProtKB-KW"/>
</dbReference>
<name>A0A4D6LTT4_VIGUN</name>
<sequence length="798" mass="90906">MMWKRLEFLGSILDMGYSFVFTDCDIMWLRDPFKQFDKDADFQIACDDFNGNPSDIHNSPNAGFKYARSNYRTNWFYKFWINSRSSYPKLNEQVVLNRIKGHPSISDMKVKIKFLSTSYFGGFCQISKDFNKVTTMHANCCVGLEKKSNDLKLVLEDWKKYMALPEQNKTESHHSWRLRPDSFTKSRRRPSGCLITELPNGYSKIVWIEHVELEDNEVVHDLYKSYVNSGLAFGAKRWVASLDRQCERLASSMATNIPHKSIGVLMNFGGRRSMMRLAERMMLSFCTAVGASTANVWTLLTVASEDVRVMSRKSVDDPGRPSGIVLSASTSSWLPIPSRTVFDFLRSENSRNQWDILSKGGQVEELAHIANGHDTGNYVSLLRVNIPNCGQSNMTMLQETCTDATGSYVVYAPIDLISMNAVLRGGNPDCVALLPSGFAVLPDGPEPMNNGGPIREVGSGGCLLTVAFQILVDSVPTAKISATSVTTVSSLIKCIVERIQAALYLMFCLGFVHQEDDNDQKLESVLRRASMKDKTVILTTLNDAWTAPGSIFDLFLESFRIGNQTEWLLNHLVVITYEQNTQERCLTVHKYCHQLISKGDNFTGEQRYMTPNYLHMMWKRLEFLGSILDMGYSFVFTDCDIMWLRDPFKQFDKDADFQIACDAFNGNSSDIHNSPNAGFKYARSNYRTNWFYKFWINSRSSYPNLNEQDVLNRIKEHPSVSDMKLKIKFLSTSYFGGFCQISEDFNKVTTMHANCCVGLENKSIDLKLVLEDWKKYMALPEYNKTESHHSWRVPKSCK</sequence>
<evidence type="ECO:0000259" key="1">
    <source>
        <dbReference type="PROSITE" id="PS50848"/>
    </source>
</evidence>
<accession>A0A4D6LTT4</accession>
<proteinExistence type="predicted"/>
<dbReference type="PANTHER" id="PTHR46038:SF13">
    <property type="entry name" value="GLYCOSYLTRANSFERASE"/>
    <property type="match status" value="1"/>
</dbReference>
<dbReference type="PANTHER" id="PTHR46038">
    <property type="entry name" value="EXPRESSED PROTEIN-RELATED"/>
    <property type="match status" value="1"/>
</dbReference>
<dbReference type="GO" id="GO:0008289">
    <property type="term" value="F:lipid binding"/>
    <property type="evidence" value="ECO:0007669"/>
    <property type="project" value="InterPro"/>
</dbReference>
<dbReference type="InterPro" id="IPR057993">
    <property type="entry name" value="HD-Zip_IV_C"/>
</dbReference>
<dbReference type="Pfam" id="PF03407">
    <property type="entry name" value="Nucleotid_trans"/>
    <property type="match status" value="2"/>
</dbReference>
<dbReference type="Pfam" id="PF25797">
    <property type="entry name" value="PDF2_C"/>
    <property type="match status" value="1"/>
</dbReference>
<gene>
    <name evidence="2" type="ORF">DEO72_LG5g502</name>
</gene>
<organism evidence="2 3">
    <name type="scientific">Vigna unguiculata</name>
    <name type="common">Cowpea</name>
    <dbReference type="NCBI Taxonomy" id="3917"/>
    <lineage>
        <taxon>Eukaryota</taxon>
        <taxon>Viridiplantae</taxon>
        <taxon>Streptophyta</taxon>
        <taxon>Embryophyta</taxon>
        <taxon>Tracheophyta</taxon>
        <taxon>Spermatophyta</taxon>
        <taxon>Magnoliopsida</taxon>
        <taxon>eudicotyledons</taxon>
        <taxon>Gunneridae</taxon>
        <taxon>Pentapetalae</taxon>
        <taxon>rosids</taxon>
        <taxon>fabids</taxon>
        <taxon>Fabales</taxon>
        <taxon>Fabaceae</taxon>
        <taxon>Papilionoideae</taxon>
        <taxon>50 kb inversion clade</taxon>
        <taxon>NPAAA clade</taxon>
        <taxon>indigoferoid/millettioid clade</taxon>
        <taxon>Phaseoleae</taxon>
        <taxon>Vigna</taxon>
    </lineage>
</organism>
<keyword evidence="2" id="KW-0371">Homeobox</keyword>
<dbReference type="InterPro" id="IPR044821">
    <property type="entry name" value="At1g28695/At4g15970-like"/>
</dbReference>
<dbReference type="SUPFAM" id="SSF55961">
    <property type="entry name" value="Bet v1-like"/>
    <property type="match status" value="2"/>
</dbReference>
<dbReference type="Proteomes" id="UP000501690">
    <property type="component" value="Linkage Group LG5"/>
</dbReference>
<reference evidence="2 3" key="1">
    <citation type="submission" date="2019-04" db="EMBL/GenBank/DDBJ databases">
        <title>An improved genome assembly and genetic linkage map for asparagus bean, Vigna unguiculata ssp. sesquipedialis.</title>
        <authorList>
            <person name="Xia Q."/>
            <person name="Zhang R."/>
            <person name="Dong Y."/>
        </authorList>
    </citation>
    <scope>NUCLEOTIDE SEQUENCE [LARGE SCALE GENOMIC DNA]</scope>
    <source>
        <tissue evidence="2">Leaf</tissue>
    </source>
</reference>
<dbReference type="EMBL" id="CP039349">
    <property type="protein sequence ID" value="QCD92439.1"/>
    <property type="molecule type" value="Genomic_DNA"/>
</dbReference>
<dbReference type="InterPro" id="IPR005069">
    <property type="entry name" value="Nucl-diP-sugar_transferase"/>
</dbReference>
<dbReference type="AlphaFoldDB" id="A0A4D6LTT4"/>